<evidence type="ECO:0000313" key="2">
    <source>
        <dbReference type="EMBL" id="KAL2722154.1"/>
    </source>
</evidence>
<dbReference type="AlphaFoldDB" id="A0ABD2ANG7"/>
<evidence type="ECO:0000313" key="3">
    <source>
        <dbReference type="Proteomes" id="UP001607303"/>
    </source>
</evidence>
<feature type="compositionally biased region" description="Gly residues" evidence="1">
    <location>
        <begin position="40"/>
        <end position="68"/>
    </location>
</feature>
<accession>A0ABD2ANG7</accession>
<organism evidence="2 3">
    <name type="scientific">Vespula maculifrons</name>
    <name type="common">Eastern yellow jacket</name>
    <name type="synonym">Wasp</name>
    <dbReference type="NCBI Taxonomy" id="7453"/>
    <lineage>
        <taxon>Eukaryota</taxon>
        <taxon>Metazoa</taxon>
        <taxon>Ecdysozoa</taxon>
        <taxon>Arthropoda</taxon>
        <taxon>Hexapoda</taxon>
        <taxon>Insecta</taxon>
        <taxon>Pterygota</taxon>
        <taxon>Neoptera</taxon>
        <taxon>Endopterygota</taxon>
        <taxon>Hymenoptera</taxon>
        <taxon>Apocrita</taxon>
        <taxon>Aculeata</taxon>
        <taxon>Vespoidea</taxon>
        <taxon>Vespidae</taxon>
        <taxon>Vespinae</taxon>
        <taxon>Vespula</taxon>
    </lineage>
</organism>
<protein>
    <submittedName>
        <fullName evidence="2">Uncharacterized protein</fullName>
    </submittedName>
</protein>
<feature type="compositionally biased region" description="Basic and acidic residues" evidence="1">
    <location>
        <begin position="70"/>
        <end position="80"/>
    </location>
</feature>
<dbReference type="Proteomes" id="UP001607303">
    <property type="component" value="Unassembled WGS sequence"/>
</dbReference>
<feature type="compositionally biased region" description="Low complexity" evidence="1">
    <location>
        <begin position="88"/>
        <end position="98"/>
    </location>
</feature>
<proteinExistence type="predicted"/>
<feature type="region of interest" description="Disordered" evidence="1">
    <location>
        <begin position="1"/>
        <end position="98"/>
    </location>
</feature>
<evidence type="ECO:0000256" key="1">
    <source>
        <dbReference type="SAM" id="MobiDB-lite"/>
    </source>
</evidence>
<feature type="compositionally biased region" description="Basic residues" evidence="1">
    <location>
        <begin position="1"/>
        <end position="12"/>
    </location>
</feature>
<name>A0ABD2ANG7_VESMC</name>
<keyword evidence="3" id="KW-1185">Reference proteome</keyword>
<gene>
    <name evidence="2" type="ORF">V1477_020974</name>
</gene>
<feature type="compositionally biased region" description="Basic and acidic residues" evidence="1">
    <location>
        <begin position="13"/>
        <end position="39"/>
    </location>
</feature>
<dbReference type="EMBL" id="JAYRBN010000116">
    <property type="protein sequence ID" value="KAL2722154.1"/>
    <property type="molecule type" value="Genomic_DNA"/>
</dbReference>
<reference evidence="2 3" key="1">
    <citation type="journal article" date="2024" name="Ann. Entomol. Soc. Am.">
        <title>Genomic analyses of the southern and eastern yellowjacket wasps (Hymenoptera: Vespidae) reveal evolutionary signatures of social life.</title>
        <authorList>
            <person name="Catto M.A."/>
            <person name="Caine P.B."/>
            <person name="Orr S.E."/>
            <person name="Hunt B.G."/>
            <person name="Goodisman M.A.D."/>
        </authorList>
    </citation>
    <scope>NUCLEOTIDE SEQUENCE [LARGE SCALE GENOMIC DNA]</scope>
    <source>
        <strain evidence="2">232</strain>
        <tissue evidence="2">Head and thorax</tissue>
    </source>
</reference>
<sequence>MQISKRARVSRVRTHERPLHSSRERALDATGGGEREEGRVGGGGGGGCGVGVGGGGGGGGDGEGGQGGFVEKERERKRVVEPSGSGDASSKQALKQSSATWMRRHVAVYLSRLLAIDRARFRSIVVSLTLLQIHLEKEES</sequence>
<comment type="caution">
    <text evidence="2">The sequence shown here is derived from an EMBL/GenBank/DDBJ whole genome shotgun (WGS) entry which is preliminary data.</text>
</comment>